<keyword evidence="2 6" id="KW-0031">Aminopeptidase</keyword>
<feature type="domain" description="Cytosol aminopeptidase" evidence="5">
    <location>
        <begin position="334"/>
        <end position="341"/>
    </location>
</feature>
<dbReference type="AlphaFoldDB" id="A0A1Y2FAJ7"/>
<comment type="similarity">
    <text evidence="1">Belongs to the peptidase M17 family.</text>
</comment>
<dbReference type="OMA" id="MVCEQSD"/>
<dbReference type="RefSeq" id="XP_040724558.1">
    <property type="nucleotide sequence ID" value="XM_040869552.1"/>
</dbReference>
<dbReference type="InterPro" id="IPR000819">
    <property type="entry name" value="Peptidase_M17_C"/>
</dbReference>
<keyword evidence="7" id="KW-1185">Reference proteome</keyword>
<dbReference type="GO" id="GO:0070006">
    <property type="term" value="F:metalloaminopeptidase activity"/>
    <property type="evidence" value="ECO:0007669"/>
    <property type="project" value="InterPro"/>
</dbReference>
<dbReference type="Gene3D" id="3.40.50.10590">
    <property type="entry name" value="Zn-dependent exopeptidases"/>
    <property type="match status" value="1"/>
</dbReference>
<keyword evidence="4" id="KW-0378">Hydrolase</keyword>
<dbReference type="PRINTS" id="PR00481">
    <property type="entry name" value="LAMNOPPTDASE"/>
</dbReference>
<evidence type="ECO:0000256" key="1">
    <source>
        <dbReference type="ARBA" id="ARBA00009528"/>
    </source>
</evidence>
<dbReference type="InterPro" id="IPR011356">
    <property type="entry name" value="Leucine_aapep/pepB"/>
</dbReference>
<dbReference type="Pfam" id="PF18295">
    <property type="entry name" value="Pdase_M17_N2"/>
    <property type="match status" value="1"/>
</dbReference>
<dbReference type="OrthoDB" id="412814at2759"/>
<evidence type="ECO:0000256" key="4">
    <source>
        <dbReference type="ARBA" id="ARBA00022801"/>
    </source>
</evidence>
<reference evidence="6 7" key="1">
    <citation type="submission" date="2016-07" db="EMBL/GenBank/DDBJ databases">
        <title>Pervasive Adenine N6-methylation of Active Genes in Fungi.</title>
        <authorList>
            <consortium name="DOE Joint Genome Institute"/>
            <person name="Mondo S.J."/>
            <person name="Dannebaum R.O."/>
            <person name="Kuo R.C."/>
            <person name="Labutti K."/>
            <person name="Haridas S."/>
            <person name="Kuo A."/>
            <person name="Salamov A."/>
            <person name="Ahrendt S.R."/>
            <person name="Lipzen A."/>
            <person name="Sullivan W."/>
            <person name="Andreopoulos W.B."/>
            <person name="Clum A."/>
            <person name="Lindquist E."/>
            <person name="Daum C."/>
            <person name="Ramamoorthy G.K."/>
            <person name="Gryganskyi A."/>
            <person name="Culley D."/>
            <person name="Magnuson J.K."/>
            <person name="James T.Y."/>
            <person name="O'Malley M.A."/>
            <person name="Stajich J.E."/>
            <person name="Spatafora J.W."/>
            <person name="Visel A."/>
            <person name="Grigoriev I.V."/>
        </authorList>
    </citation>
    <scope>NUCLEOTIDE SEQUENCE [LARGE SCALE GENOMIC DNA]</scope>
    <source>
        <strain evidence="6 7">12-1054</strain>
    </source>
</reference>
<evidence type="ECO:0000256" key="2">
    <source>
        <dbReference type="ARBA" id="ARBA00022438"/>
    </source>
</evidence>
<evidence type="ECO:0000256" key="3">
    <source>
        <dbReference type="ARBA" id="ARBA00022670"/>
    </source>
</evidence>
<comment type="caution">
    <text evidence="6">The sequence shown here is derived from an EMBL/GenBank/DDBJ whole genome shotgun (WGS) entry which is preliminary data.</text>
</comment>
<dbReference type="GO" id="GO:0005737">
    <property type="term" value="C:cytoplasm"/>
    <property type="evidence" value="ECO:0007669"/>
    <property type="project" value="InterPro"/>
</dbReference>
<dbReference type="InterPro" id="IPR041417">
    <property type="entry name" value="NPEPL1_N"/>
</dbReference>
<evidence type="ECO:0000313" key="7">
    <source>
        <dbReference type="Proteomes" id="UP000193685"/>
    </source>
</evidence>
<sequence length="482" mass="51784">MLSFSAFKLSSKPLLLVGEKSRLSKDFLVNLLKLDDKAAARLSLATKAFTANATTVVEHESGTDQLVKLAYLSNETSRYMGIIRADLIPKLVSSNLPDSDQPCQVVMCLKNKAEVFAASSAVAKAFPLYTKRSANLKKLEAKVDISFLLQEGEVTTDELDKAEKLAENVRLTQSLVDTPPTDLNPEEYGARIAKHIEGMEHVTSEFIVGEELKKQGMEALYSVGKAAIHPARMIVLKYETPQSDKSKAIAFVGKGITYDTGGLSIKTGGNMCNMKTDMGGSAACLGAFTYLWSIKYPHPVYATLCIAENAVGPGSLKNDDIIRAKSGKTIEINNTDAEGRLVLADGVAFSGGLKPSVMLSVATLTGAQMVAAGQLHAGVLAPTYELERELMDAGVQSGDLTTPLVYAPVLMEEFKSEVADMKNSVANRMNAQASCAGHFIEQHVPEDCLWAHIDMAGPSTYRNGCATGYGVGLLAQFALNRK</sequence>
<dbReference type="GeneID" id="63786151"/>
<dbReference type="PANTHER" id="PTHR11963:SF48">
    <property type="entry name" value="DIPEPTIDASE B, ISOFORM A"/>
    <property type="match status" value="1"/>
</dbReference>
<organism evidence="6 7">
    <name type="scientific">Protomyces lactucae-debilis</name>
    <dbReference type="NCBI Taxonomy" id="2754530"/>
    <lineage>
        <taxon>Eukaryota</taxon>
        <taxon>Fungi</taxon>
        <taxon>Dikarya</taxon>
        <taxon>Ascomycota</taxon>
        <taxon>Taphrinomycotina</taxon>
        <taxon>Taphrinomycetes</taxon>
        <taxon>Taphrinales</taxon>
        <taxon>Protomycetaceae</taxon>
        <taxon>Protomyces</taxon>
    </lineage>
</organism>
<name>A0A1Y2FAJ7_PROLT</name>
<dbReference type="Pfam" id="PF00883">
    <property type="entry name" value="Peptidase_M17"/>
    <property type="match status" value="1"/>
</dbReference>
<dbReference type="CDD" id="cd00433">
    <property type="entry name" value="Peptidase_M17"/>
    <property type="match status" value="1"/>
</dbReference>
<dbReference type="GO" id="GO:0030145">
    <property type="term" value="F:manganese ion binding"/>
    <property type="evidence" value="ECO:0007669"/>
    <property type="project" value="InterPro"/>
</dbReference>
<dbReference type="STRING" id="56484.A0A1Y2FAJ7"/>
<dbReference type="Proteomes" id="UP000193685">
    <property type="component" value="Unassembled WGS sequence"/>
</dbReference>
<dbReference type="SUPFAM" id="SSF53187">
    <property type="entry name" value="Zn-dependent exopeptidases"/>
    <property type="match status" value="1"/>
</dbReference>
<keyword evidence="3" id="KW-0645">Protease</keyword>
<gene>
    <name evidence="6" type="ORF">BCR37DRAFT_380784</name>
</gene>
<dbReference type="Gene3D" id="3.40.630.10">
    <property type="entry name" value="Zn peptidases"/>
    <property type="match status" value="1"/>
</dbReference>
<accession>A0A1Y2FAJ7</accession>
<dbReference type="EMBL" id="MCFI01000012">
    <property type="protein sequence ID" value="ORY80913.1"/>
    <property type="molecule type" value="Genomic_DNA"/>
</dbReference>
<dbReference type="GO" id="GO:0006508">
    <property type="term" value="P:proteolysis"/>
    <property type="evidence" value="ECO:0007669"/>
    <property type="project" value="UniProtKB-KW"/>
</dbReference>
<dbReference type="PROSITE" id="PS00631">
    <property type="entry name" value="CYTOSOL_AP"/>
    <property type="match status" value="1"/>
</dbReference>
<evidence type="ECO:0000259" key="5">
    <source>
        <dbReference type="PROSITE" id="PS00631"/>
    </source>
</evidence>
<dbReference type="PANTHER" id="PTHR11963">
    <property type="entry name" value="LEUCINE AMINOPEPTIDASE-RELATED"/>
    <property type="match status" value="1"/>
</dbReference>
<proteinExistence type="inferred from homology"/>
<evidence type="ECO:0000313" key="6">
    <source>
        <dbReference type="EMBL" id="ORY80913.1"/>
    </source>
</evidence>
<protein>
    <submittedName>
        <fullName evidence="6">Cytosol aminopeptidase family, catalytic domain-domain-containing protein</fullName>
    </submittedName>
</protein>